<dbReference type="PROSITE" id="PS50830">
    <property type="entry name" value="TNASE_3"/>
    <property type="match status" value="1"/>
</dbReference>
<keyword evidence="4" id="KW-0255">Endonuclease</keyword>
<feature type="transmembrane region" description="Helical" evidence="2">
    <location>
        <begin position="91"/>
        <end position="109"/>
    </location>
</feature>
<feature type="transmembrane region" description="Helical" evidence="2">
    <location>
        <begin position="26"/>
        <end position="43"/>
    </location>
</feature>
<evidence type="ECO:0000313" key="5">
    <source>
        <dbReference type="Proteomes" id="UP000580474"/>
    </source>
</evidence>
<evidence type="ECO:0000256" key="1">
    <source>
        <dbReference type="SAM" id="MobiDB-lite"/>
    </source>
</evidence>
<feature type="region of interest" description="Disordered" evidence="1">
    <location>
        <begin position="114"/>
        <end position="155"/>
    </location>
</feature>
<feature type="region of interest" description="Disordered" evidence="1">
    <location>
        <begin position="289"/>
        <end position="372"/>
    </location>
</feature>
<dbReference type="SMART" id="SM00894">
    <property type="entry name" value="Excalibur"/>
    <property type="match status" value="1"/>
</dbReference>
<dbReference type="InterPro" id="IPR035437">
    <property type="entry name" value="SNase_OB-fold_sf"/>
</dbReference>
<comment type="caution">
    <text evidence="4">The sequence shown here is derived from an EMBL/GenBank/DDBJ whole genome shotgun (WGS) entry which is preliminary data.</text>
</comment>
<feature type="compositionally biased region" description="Pro residues" evidence="1">
    <location>
        <begin position="126"/>
        <end position="141"/>
    </location>
</feature>
<name>A0A840NH19_9PSEU</name>
<dbReference type="InterPro" id="IPR008613">
    <property type="entry name" value="Excalibur_Ca-bd_domain"/>
</dbReference>
<feature type="domain" description="TNase-like" evidence="3">
    <location>
        <begin position="152"/>
        <end position="287"/>
    </location>
</feature>
<organism evidence="4 5">
    <name type="scientific">Saccharopolyspora gloriosae</name>
    <dbReference type="NCBI Taxonomy" id="455344"/>
    <lineage>
        <taxon>Bacteria</taxon>
        <taxon>Bacillati</taxon>
        <taxon>Actinomycetota</taxon>
        <taxon>Actinomycetes</taxon>
        <taxon>Pseudonocardiales</taxon>
        <taxon>Pseudonocardiaceae</taxon>
        <taxon>Saccharopolyspora</taxon>
    </lineage>
</organism>
<feature type="compositionally biased region" description="Low complexity" evidence="1">
    <location>
        <begin position="142"/>
        <end position="155"/>
    </location>
</feature>
<gene>
    <name evidence="4" type="ORF">BJ969_000655</name>
</gene>
<sequence>MGLMLWGAWYGFFRRGKGDPAVPRNFWIRFGVGYALFALALTVDPAIPLADALIGLVFLTGVGVLGWGVAFGARRVGRRGRGAARGSLTRAGVGIALMALSFALVPFVSTDEPEGGSRQAAAAPATPLPDSPAPVPIPPESSPVAPAGAPRDAQQAVVVSVDDGDELQLAAHAAGTILPSTDAVRVRLLNIEATDPGECSHQESVDHLRELAPVGSTVWVRHDQRPQDQEGRFLLHVWNDSGVFTNKSMVADGFAQAQADHPNTTRWSEIAAEQHSAQARSVGVWAECPYFGAPESGDPSPKPRPNPEPDPRPSPEPSPAETSDSDSADESGSAYYRNCTAAKNAGVAPLHRGEPGYGSHLDRDGDGTACES</sequence>
<dbReference type="Proteomes" id="UP000580474">
    <property type="component" value="Unassembled WGS sequence"/>
</dbReference>
<dbReference type="EMBL" id="JACHIV010000001">
    <property type="protein sequence ID" value="MBB5067567.1"/>
    <property type="molecule type" value="Genomic_DNA"/>
</dbReference>
<evidence type="ECO:0000259" key="3">
    <source>
        <dbReference type="PROSITE" id="PS50830"/>
    </source>
</evidence>
<dbReference type="InterPro" id="IPR016071">
    <property type="entry name" value="Staphylococal_nuclease_OB-fold"/>
</dbReference>
<dbReference type="SUPFAM" id="SSF50199">
    <property type="entry name" value="Staphylococcal nuclease"/>
    <property type="match status" value="1"/>
</dbReference>
<keyword evidence="4" id="KW-0378">Hydrolase</keyword>
<keyword evidence="2" id="KW-0812">Transmembrane</keyword>
<dbReference type="GO" id="GO:0004519">
    <property type="term" value="F:endonuclease activity"/>
    <property type="evidence" value="ECO:0007669"/>
    <property type="project" value="UniProtKB-KW"/>
</dbReference>
<dbReference type="Gene3D" id="2.40.50.90">
    <property type="match status" value="1"/>
</dbReference>
<accession>A0A840NH19</accession>
<protein>
    <submittedName>
        <fullName evidence="4">Endonuclease YncB(Thermonuclease family)</fullName>
    </submittedName>
</protein>
<dbReference type="Pfam" id="PF00565">
    <property type="entry name" value="SNase"/>
    <property type="match status" value="1"/>
</dbReference>
<keyword evidence="2" id="KW-0472">Membrane</keyword>
<feature type="transmembrane region" description="Helical" evidence="2">
    <location>
        <begin position="49"/>
        <end position="70"/>
    </location>
</feature>
<proteinExistence type="predicted"/>
<dbReference type="Pfam" id="PF05901">
    <property type="entry name" value="Excalibur"/>
    <property type="match status" value="1"/>
</dbReference>
<evidence type="ECO:0000313" key="4">
    <source>
        <dbReference type="EMBL" id="MBB5067567.1"/>
    </source>
</evidence>
<dbReference type="AlphaFoldDB" id="A0A840NH19"/>
<keyword evidence="2" id="KW-1133">Transmembrane helix</keyword>
<dbReference type="SMART" id="SM00318">
    <property type="entry name" value="SNc"/>
    <property type="match status" value="1"/>
</dbReference>
<dbReference type="RefSeq" id="WP_246456667.1">
    <property type="nucleotide sequence ID" value="NZ_JACHIV010000001.1"/>
</dbReference>
<reference evidence="4 5" key="1">
    <citation type="submission" date="2020-08" db="EMBL/GenBank/DDBJ databases">
        <title>Sequencing the genomes of 1000 actinobacteria strains.</title>
        <authorList>
            <person name="Klenk H.-P."/>
        </authorList>
    </citation>
    <scope>NUCLEOTIDE SEQUENCE [LARGE SCALE GENOMIC DNA]</scope>
    <source>
        <strain evidence="4 5">DSM 45582</strain>
    </source>
</reference>
<keyword evidence="4" id="KW-0540">Nuclease</keyword>
<evidence type="ECO:0000256" key="2">
    <source>
        <dbReference type="SAM" id="Phobius"/>
    </source>
</evidence>
<keyword evidence="5" id="KW-1185">Reference proteome</keyword>